<geneLocation type="plasmid" evidence="1 2">
    <name>p3</name>
</geneLocation>
<evidence type="ECO:0000313" key="2">
    <source>
        <dbReference type="Proteomes" id="UP000679352"/>
    </source>
</evidence>
<keyword evidence="2" id="KW-1185">Reference proteome</keyword>
<dbReference type="Proteomes" id="UP000679352">
    <property type="component" value="Plasmid p3"/>
</dbReference>
<dbReference type="GO" id="GO:0005524">
    <property type="term" value="F:ATP binding"/>
    <property type="evidence" value="ECO:0007669"/>
    <property type="project" value="UniProtKB-KW"/>
</dbReference>
<evidence type="ECO:0000313" key="1">
    <source>
        <dbReference type="EMBL" id="QWK92866.1"/>
    </source>
</evidence>
<reference evidence="1" key="1">
    <citation type="submission" date="2021-06" db="EMBL/GenBank/DDBJ databases">
        <authorList>
            <person name="Lee C.-S."/>
            <person name="Jin L."/>
        </authorList>
    </citation>
    <scope>NUCLEOTIDE SEQUENCE</scope>
    <source>
        <strain evidence="1">Con5</strain>
        <plasmid evidence="1">p3</plasmid>
    </source>
</reference>
<keyword evidence="1" id="KW-0614">Plasmid</keyword>
<organism evidence="1 2">
    <name type="scientific">Gemmobacter fulvus</name>
    <dbReference type="NCBI Taxonomy" id="2840474"/>
    <lineage>
        <taxon>Bacteria</taxon>
        <taxon>Pseudomonadati</taxon>
        <taxon>Pseudomonadota</taxon>
        <taxon>Alphaproteobacteria</taxon>
        <taxon>Rhodobacterales</taxon>
        <taxon>Paracoccaceae</taxon>
        <taxon>Gemmobacter</taxon>
    </lineage>
</organism>
<name>A0A975PCH6_9RHOB</name>
<dbReference type="RefSeq" id="WP_215507115.1">
    <property type="nucleotide sequence ID" value="NZ_CP076364.1"/>
</dbReference>
<dbReference type="KEGG" id="gfu:KM031_19935"/>
<dbReference type="AlphaFoldDB" id="A0A975PCH6"/>
<protein>
    <submittedName>
        <fullName evidence="1">ATP-binding protein</fullName>
    </submittedName>
</protein>
<keyword evidence="1" id="KW-0547">Nucleotide-binding</keyword>
<accession>A0A975PCH6</accession>
<sequence length="479" mass="53532">MNVHDAEIIRDVLKAIPRDQASSIATPPADEDILYLPSHASALDPNVALVIGNRGMGKTFWASALVDPNTRKFISERGKVSRAVASLRDFTVSFAFADRQGVMGVSSNHISTHREIAAEDYWRAVIIETIVKAQNIPGIPIFSALIADVELALKTLADLDQRLSRAGTPILVLFDQLDQMADDWESIQRSTKGVLRLALACKSYRSIKIKIFMRPDQAADEKLFRFADASKIIGPAASLRWFAVDLFALMFKRIWNDQESKEVMERNFVGVTADRLVDGVPLRLLTNAELQRICFEAIAGEAMGSSTKRGRPYTWLITHLADGKQQISPRSFLTALRVSAEESDIRDGLAIDYKGIQSGVAEASNARHDELAEDYPWIETALEPLRGQSVPASQEDFYDIWRRQEIPQKILAEYADSRAPLEISRADPENLPQALERSLVQLGVFEDRDDGRINVPDIFRISTGMKRKGGVPPQRRKTY</sequence>
<gene>
    <name evidence="1" type="ORF">KM031_19935</name>
</gene>
<dbReference type="EMBL" id="CP076364">
    <property type="protein sequence ID" value="QWK92866.1"/>
    <property type="molecule type" value="Genomic_DNA"/>
</dbReference>
<keyword evidence="1" id="KW-0067">ATP-binding</keyword>
<proteinExistence type="predicted"/>